<dbReference type="RefSeq" id="WP_011009217.1">
    <property type="nucleotide sequence ID" value="NZ_DUJP01000030.1"/>
</dbReference>
<comment type="caution">
    <text evidence="1">The sequence shown here is derived from an EMBL/GenBank/DDBJ whole genome shotgun (WGS) entry which is preliminary data.</text>
</comment>
<evidence type="ECO:0000313" key="1">
    <source>
        <dbReference type="EMBL" id="HII47637.1"/>
    </source>
</evidence>
<name>A0A832WJR8_9CREN</name>
<dbReference type="Proteomes" id="UP000651120">
    <property type="component" value="Unassembled WGS sequence"/>
</dbReference>
<dbReference type="GeneID" id="1463931"/>
<accession>A0A832WJR8</accession>
<sequence>MASLYYLDRFMPSPCYAVDVKCALELARRMVSFCKPVRICVWPGDAPEVIEVFCEGGPSLKLMREASPSLLAEYYAGEKDCFEPEM</sequence>
<dbReference type="EMBL" id="DUJP01000030">
    <property type="protein sequence ID" value="HII47637.1"/>
    <property type="molecule type" value="Genomic_DNA"/>
</dbReference>
<evidence type="ECO:0000313" key="2">
    <source>
        <dbReference type="Proteomes" id="UP000651120"/>
    </source>
</evidence>
<dbReference type="AlphaFoldDB" id="A0A832WJR8"/>
<gene>
    <name evidence="1" type="ORF">HA333_09430</name>
</gene>
<protein>
    <submittedName>
        <fullName evidence="1">Uncharacterized protein</fullName>
    </submittedName>
</protein>
<reference evidence="1" key="1">
    <citation type="journal article" date="2020" name="bioRxiv">
        <title>A rank-normalized archaeal taxonomy based on genome phylogeny resolves widespread incomplete and uneven classifications.</title>
        <authorList>
            <person name="Rinke C."/>
            <person name="Chuvochina M."/>
            <person name="Mussig A.J."/>
            <person name="Chaumeil P.-A."/>
            <person name="Waite D.W."/>
            <person name="Whitman W.B."/>
            <person name="Parks D.H."/>
            <person name="Hugenholtz P."/>
        </authorList>
    </citation>
    <scope>NUCLEOTIDE SEQUENCE</scope>
    <source>
        <strain evidence="1">UBA8839</strain>
    </source>
</reference>
<proteinExistence type="predicted"/>
<organism evidence="1 2">
    <name type="scientific">Pyrobaculum aerophilum</name>
    <dbReference type="NCBI Taxonomy" id="13773"/>
    <lineage>
        <taxon>Archaea</taxon>
        <taxon>Thermoproteota</taxon>
        <taxon>Thermoprotei</taxon>
        <taxon>Thermoproteales</taxon>
        <taxon>Thermoproteaceae</taxon>
        <taxon>Pyrobaculum</taxon>
    </lineage>
</organism>